<keyword evidence="5 12" id="KW-0812">Transmembrane</keyword>
<feature type="transmembrane region" description="Helical" evidence="13">
    <location>
        <begin position="112"/>
        <end position="134"/>
    </location>
</feature>
<evidence type="ECO:0000256" key="8">
    <source>
        <dbReference type="ARBA" id="ARBA00023040"/>
    </source>
</evidence>
<keyword evidence="6 13" id="KW-0552">Olfaction</keyword>
<keyword evidence="7 13" id="KW-1133">Transmembrane helix</keyword>
<keyword evidence="4 13" id="KW-0716">Sensory transduction</keyword>
<dbReference type="Gene3D" id="1.20.1070.10">
    <property type="entry name" value="Rhodopsin 7-helix transmembrane proteins"/>
    <property type="match status" value="1"/>
</dbReference>
<dbReference type="GeneID" id="117350357"/>
<evidence type="ECO:0000313" key="15">
    <source>
        <dbReference type="Proteomes" id="UP000515159"/>
    </source>
</evidence>
<protein>
    <recommendedName>
        <fullName evidence="13">Olfactory receptor</fullName>
    </recommendedName>
</protein>
<reference evidence="16" key="1">
    <citation type="submission" date="2025-08" db="UniProtKB">
        <authorList>
            <consortium name="RefSeq"/>
        </authorList>
    </citation>
    <scope>IDENTIFICATION</scope>
</reference>
<keyword evidence="10 12" id="KW-0675">Receptor</keyword>
<evidence type="ECO:0000256" key="7">
    <source>
        <dbReference type="ARBA" id="ARBA00022989"/>
    </source>
</evidence>
<keyword evidence="3 13" id="KW-1003">Cell membrane</keyword>
<feature type="transmembrane region" description="Helical" evidence="13">
    <location>
        <begin position="226"/>
        <end position="243"/>
    </location>
</feature>
<feature type="transmembrane region" description="Helical" evidence="13">
    <location>
        <begin position="187"/>
        <end position="206"/>
    </location>
</feature>
<dbReference type="SUPFAM" id="SSF81321">
    <property type="entry name" value="Family A G protein-coupled receptor-like"/>
    <property type="match status" value="1"/>
</dbReference>
<feature type="transmembrane region" description="Helical" evidence="13">
    <location>
        <begin position="323"/>
        <end position="347"/>
    </location>
</feature>
<comment type="similarity">
    <text evidence="2 12">Belongs to the G-protein coupled receptor 1 family.</text>
</comment>
<dbReference type="OrthoDB" id="6145535at2759"/>
<dbReference type="FunFam" id="1.10.1220.70:FF:000001">
    <property type="entry name" value="Olfactory receptor"/>
    <property type="match status" value="1"/>
</dbReference>
<dbReference type="GO" id="GO:0005886">
    <property type="term" value="C:plasma membrane"/>
    <property type="evidence" value="ECO:0007669"/>
    <property type="project" value="UniProtKB-SubCell"/>
</dbReference>
<evidence type="ECO:0000256" key="5">
    <source>
        <dbReference type="ARBA" id="ARBA00022692"/>
    </source>
</evidence>
<gene>
    <name evidence="16" type="primary">LOC117350357</name>
</gene>
<feature type="transmembrane region" description="Helical" evidence="13">
    <location>
        <begin position="359"/>
        <end position="378"/>
    </location>
</feature>
<dbReference type="CDD" id="cd13954">
    <property type="entry name" value="7tmA_OR"/>
    <property type="match status" value="1"/>
</dbReference>
<evidence type="ECO:0000256" key="12">
    <source>
        <dbReference type="RuleBase" id="RU000688"/>
    </source>
</evidence>
<evidence type="ECO:0000256" key="4">
    <source>
        <dbReference type="ARBA" id="ARBA00022606"/>
    </source>
</evidence>
<comment type="subcellular location">
    <subcellularLocation>
        <location evidence="1 13">Cell membrane</location>
        <topology evidence="1 13">Multi-pass membrane protein</topology>
    </subcellularLocation>
</comment>
<dbReference type="GO" id="GO:0004930">
    <property type="term" value="F:G protein-coupled receptor activity"/>
    <property type="evidence" value="ECO:0007669"/>
    <property type="project" value="UniProtKB-KW"/>
</dbReference>
<dbReference type="PANTHER" id="PTHR26452">
    <property type="entry name" value="OLFACTORY RECEPTOR"/>
    <property type="match status" value="1"/>
</dbReference>
<dbReference type="FunFam" id="1.20.1070.10:FF:000001">
    <property type="entry name" value="Olfactory receptor"/>
    <property type="match status" value="1"/>
</dbReference>
<dbReference type="Pfam" id="PF13853">
    <property type="entry name" value="7tm_4"/>
    <property type="match status" value="1"/>
</dbReference>
<evidence type="ECO:0000256" key="10">
    <source>
        <dbReference type="ARBA" id="ARBA00023170"/>
    </source>
</evidence>
<evidence type="ECO:0000256" key="13">
    <source>
        <dbReference type="RuleBase" id="RU363047"/>
    </source>
</evidence>
<keyword evidence="9 13" id="KW-0472">Membrane</keyword>
<evidence type="ECO:0000313" key="16">
    <source>
        <dbReference type="RefSeq" id="XP_033780517.1"/>
    </source>
</evidence>
<accession>A0A6P8NVU8</accession>
<keyword evidence="15" id="KW-1185">Reference proteome</keyword>
<proteinExistence type="inferred from homology"/>
<dbReference type="AlphaFoldDB" id="A0A6P8NVU8"/>
<dbReference type="PROSITE" id="PS50262">
    <property type="entry name" value="G_PROTEIN_RECEP_F1_2"/>
    <property type="match status" value="1"/>
</dbReference>
<evidence type="ECO:0000256" key="9">
    <source>
        <dbReference type="ARBA" id="ARBA00023136"/>
    </source>
</evidence>
<sequence>MDIKDPVSHEHMGYAEGKPKPDYRVYHPGVLRLPRPSESALRGVSVYLPGDCNGKSHYFDTNVYRFTPPQTHSRFFLLQQTMSTWDMQRGNQTQVTEFIILGFSDYPNLQSLLFVVFLCIYLVTLMGNLTILTLMCIDSRLHTPMYFFLCNLAILDVSLTSCTIPKMLSIFLMNNKAISFQACMTQLYMLMSFSGMEFYLLTTMAYDRYVAICNPLRYSVIMNKRACALLSASACAVGFLDVVPQSLSISRYSFCGHNKINHLFCDFQTILKMACSDTSTSKLLVNTLDLILVLISLVFILTSYSHIFSSILKMQSVKGRYKVFSTCSSHLMVVSIYSGTVFFVYLRPMSKAVSSVDKLIDAFYSTGIPMLNPIIYSLRNKDIKAALKKGMGRRES</sequence>
<dbReference type="InterPro" id="IPR000725">
    <property type="entry name" value="Olfact_rcpt"/>
</dbReference>
<evidence type="ECO:0000256" key="2">
    <source>
        <dbReference type="ARBA" id="ARBA00010663"/>
    </source>
</evidence>
<dbReference type="GO" id="GO:0004984">
    <property type="term" value="F:olfactory receptor activity"/>
    <property type="evidence" value="ECO:0007669"/>
    <property type="project" value="InterPro"/>
</dbReference>
<evidence type="ECO:0000256" key="3">
    <source>
        <dbReference type="ARBA" id="ARBA00022475"/>
    </source>
</evidence>
<dbReference type="InterPro" id="IPR017452">
    <property type="entry name" value="GPCR_Rhodpsn_7TM"/>
</dbReference>
<dbReference type="InterPro" id="IPR050516">
    <property type="entry name" value="Olfactory_GPCR"/>
</dbReference>
<dbReference type="KEGG" id="gsh:117350357"/>
<keyword evidence="8 12" id="KW-0297">G-protein coupled receptor</keyword>
<feature type="domain" description="G-protein coupled receptors family 1 profile" evidence="14">
    <location>
        <begin position="127"/>
        <end position="376"/>
    </location>
</feature>
<dbReference type="RefSeq" id="XP_033780517.1">
    <property type="nucleotide sequence ID" value="XM_033924626.1"/>
</dbReference>
<keyword evidence="11 12" id="KW-0807">Transducer</keyword>
<feature type="transmembrane region" description="Helical" evidence="13">
    <location>
        <begin position="146"/>
        <end position="167"/>
    </location>
</feature>
<evidence type="ECO:0000256" key="11">
    <source>
        <dbReference type="ARBA" id="ARBA00023224"/>
    </source>
</evidence>
<evidence type="ECO:0000256" key="6">
    <source>
        <dbReference type="ARBA" id="ARBA00022725"/>
    </source>
</evidence>
<name>A0A6P8NVU8_GEOSA</name>
<dbReference type="InParanoid" id="A0A6P8NVU8"/>
<dbReference type="Proteomes" id="UP000515159">
    <property type="component" value="Chromosome 16"/>
</dbReference>
<dbReference type="InterPro" id="IPR000276">
    <property type="entry name" value="GPCR_Rhodpsn"/>
</dbReference>
<dbReference type="PRINTS" id="PR00245">
    <property type="entry name" value="OLFACTORYR"/>
</dbReference>
<dbReference type="PROSITE" id="PS00237">
    <property type="entry name" value="G_PROTEIN_RECEP_F1_1"/>
    <property type="match status" value="1"/>
</dbReference>
<feature type="transmembrane region" description="Helical" evidence="13">
    <location>
        <begin position="290"/>
        <end position="311"/>
    </location>
</feature>
<evidence type="ECO:0000259" key="14">
    <source>
        <dbReference type="PROSITE" id="PS50262"/>
    </source>
</evidence>
<organism evidence="15 16">
    <name type="scientific">Geotrypetes seraphini</name>
    <name type="common">Gaboon caecilian</name>
    <name type="synonym">Caecilia seraphini</name>
    <dbReference type="NCBI Taxonomy" id="260995"/>
    <lineage>
        <taxon>Eukaryota</taxon>
        <taxon>Metazoa</taxon>
        <taxon>Chordata</taxon>
        <taxon>Craniata</taxon>
        <taxon>Vertebrata</taxon>
        <taxon>Euteleostomi</taxon>
        <taxon>Amphibia</taxon>
        <taxon>Gymnophiona</taxon>
        <taxon>Geotrypetes</taxon>
    </lineage>
</organism>
<evidence type="ECO:0000256" key="1">
    <source>
        <dbReference type="ARBA" id="ARBA00004651"/>
    </source>
</evidence>
<dbReference type="PRINTS" id="PR00237">
    <property type="entry name" value="GPCRRHODOPSN"/>
</dbReference>